<dbReference type="CDD" id="cd01653">
    <property type="entry name" value="GATase1"/>
    <property type="match status" value="1"/>
</dbReference>
<keyword evidence="2" id="KW-1185">Reference proteome</keyword>
<reference evidence="1 2" key="1">
    <citation type="submission" date="2010-06" db="EMBL/GenBank/DDBJ databases">
        <title>Complete sequence chromosome of Methanohalobium evestigatum Z-7303.</title>
        <authorList>
            <consortium name="US DOE Joint Genome Institute"/>
            <person name="Lucas S."/>
            <person name="Copeland A."/>
            <person name="Lapidus A."/>
            <person name="Cheng J.-F."/>
            <person name="Bruce D."/>
            <person name="Goodwin L."/>
            <person name="Pitluck S."/>
            <person name="Saunders E."/>
            <person name="Detter J.C."/>
            <person name="Han C."/>
            <person name="Tapia R."/>
            <person name="Land M."/>
            <person name="Hauser L."/>
            <person name="Kyrpides N."/>
            <person name="Mikhailova N."/>
            <person name="Sieprawska-Lupa M."/>
            <person name="Whitman W.B."/>
            <person name="Anderson I."/>
            <person name="Woyke T."/>
        </authorList>
    </citation>
    <scope>NUCLEOTIDE SEQUENCE [LARGE SCALE GENOMIC DNA]</scope>
    <source>
        <strain evidence="2">ATCC BAA-1072 / DSM 3721 / NBRC 107634 / OCM 161 / Z-7303</strain>
    </source>
</reference>
<sequence>MEVLKTSEGIGGQLTGFRELVKNSNSITFIGSPGFCTPFAELFAFVIRESGKEMAFIPSLKYENAKSLISTEDGIQLGDKTDPSADTVVLLGGLAMPKMGIDPADINEIITKLQQNSENKMIIGICFQSIFQEQEWDSYIDFDYIIDSDLTNSTIKL</sequence>
<accession>D7EAT9</accession>
<dbReference type="AlphaFoldDB" id="D7EAT9"/>
<dbReference type="RefSeq" id="WP_013195021.1">
    <property type="nucleotide sequence ID" value="NC_014253.1"/>
</dbReference>
<proteinExistence type="predicted"/>
<organism evidence="1 2">
    <name type="scientific">Methanohalobium evestigatum (strain ATCC BAA-1072 / DSM 3721 / NBRC 107634 / OCM 161 / Z-7303)</name>
    <dbReference type="NCBI Taxonomy" id="644295"/>
    <lineage>
        <taxon>Archaea</taxon>
        <taxon>Methanobacteriati</taxon>
        <taxon>Methanobacteriota</taxon>
        <taxon>Stenosarchaea group</taxon>
        <taxon>Methanomicrobia</taxon>
        <taxon>Methanosarcinales</taxon>
        <taxon>Methanosarcinaceae</taxon>
        <taxon>Methanohalobium</taxon>
    </lineage>
</organism>
<dbReference type="GeneID" id="9347254"/>
<dbReference type="HOGENOM" id="CLU_1682726_0_0_2"/>
<dbReference type="EMBL" id="CP002069">
    <property type="protein sequence ID" value="ADI74456.1"/>
    <property type="molecule type" value="Genomic_DNA"/>
</dbReference>
<dbReference type="InterPro" id="IPR009183">
    <property type="entry name" value="UCP004962"/>
</dbReference>
<gene>
    <name evidence="1" type="ordered locus">Metev_1612</name>
</gene>
<dbReference type="OrthoDB" id="64681at2157"/>
<protein>
    <recommendedName>
        <fullName evidence="3">DUF2124 domain-containing protein</fullName>
    </recommendedName>
</protein>
<dbReference type="Pfam" id="PF09897">
    <property type="entry name" value="DUF2124"/>
    <property type="match status" value="1"/>
</dbReference>
<dbReference type="PIRSF" id="PIRSF004962">
    <property type="entry name" value="UCP004962"/>
    <property type="match status" value="1"/>
</dbReference>
<evidence type="ECO:0008006" key="3">
    <source>
        <dbReference type="Google" id="ProtNLM"/>
    </source>
</evidence>
<evidence type="ECO:0000313" key="1">
    <source>
        <dbReference type="EMBL" id="ADI74456.1"/>
    </source>
</evidence>
<evidence type="ECO:0000313" key="2">
    <source>
        <dbReference type="Proteomes" id="UP000000391"/>
    </source>
</evidence>
<dbReference type="KEGG" id="mev:Metev_1612"/>
<dbReference type="STRING" id="644295.Metev_1612"/>
<dbReference type="Proteomes" id="UP000000391">
    <property type="component" value="Chromosome"/>
</dbReference>
<name>D7EAT9_METEZ</name>
<dbReference type="Gene3D" id="3.40.50.2300">
    <property type="match status" value="1"/>
</dbReference>